<dbReference type="Pfam" id="PF13602">
    <property type="entry name" value="ADH_zinc_N_2"/>
    <property type="match status" value="1"/>
</dbReference>
<protein>
    <recommendedName>
        <fullName evidence="5">Zinc-binding dehydrogenase</fullName>
    </recommendedName>
</protein>
<keyword evidence="4" id="KW-1185">Reference proteome</keyword>
<evidence type="ECO:0000313" key="3">
    <source>
        <dbReference type="EMBL" id="GAA4427958.1"/>
    </source>
</evidence>
<evidence type="ECO:0000313" key="4">
    <source>
        <dbReference type="Proteomes" id="UP001500622"/>
    </source>
</evidence>
<evidence type="ECO:0000256" key="1">
    <source>
        <dbReference type="ARBA" id="ARBA00022857"/>
    </source>
</evidence>
<keyword evidence="2" id="KW-0560">Oxidoreductase</keyword>
<sequence length="171" mass="18050">MPTSPSTTGPERAARCRELGADVAVDHRAIEGTGVADVVLEATDGRGVDVVLDILGAGGLEENTRCLATGGRLVVIGLLRGRRGELDLGRLLAKRASLHATTLRSRPAAEKAEIVSDVRARVWPMLDDGRLRPVVDQRVPLAEAGRAHDLLESGSVFGKVLLLPRQAGVSP</sequence>
<evidence type="ECO:0008006" key="5">
    <source>
        <dbReference type="Google" id="ProtNLM"/>
    </source>
</evidence>
<proteinExistence type="predicted"/>
<evidence type="ECO:0000256" key="2">
    <source>
        <dbReference type="ARBA" id="ARBA00023002"/>
    </source>
</evidence>
<dbReference type="Gene3D" id="3.90.180.10">
    <property type="entry name" value="Medium-chain alcohol dehydrogenases, catalytic domain"/>
    <property type="match status" value="1"/>
</dbReference>
<comment type="caution">
    <text evidence="3">The sequence shown here is derived from an EMBL/GenBank/DDBJ whole genome shotgun (WGS) entry which is preliminary data.</text>
</comment>
<keyword evidence="1" id="KW-0521">NADP</keyword>
<dbReference type="Proteomes" id="UP001500622">
    <property type="component" value="Unassembled WGS sequence"/>
</dbReference>
<dbReference type="EMBL" id="BAABGN010000012">
    <property type="protein sequence ID" value="GAA4427958.1"/>
    <property type="molecule type" value="Genomic_DNA"/>
</dbReference>
<dbReference type="PANTHER" id="PTHR48106">
    <property type="entry name" value="QUINONE OXIDOREDUCTASE PIG3-RELATED"/>
    <property type="match status" value="1"/>
</dbReference>
<dbReference type="RefSeq" id="WP_345216948.1">
    <property type="nucleotide sequence ID" value="NZ_BAABGN010000012.1"/>
</dbReference>
<reference evidence="4" key="1">
    <citation type="journal article" date="2019" name="Int. J. Syst. Evol. Microbiol.">
        <title>The Global Catalogue of Microorganisms (GCM) 10K type strain sequencing project: providing services to taxonomists for standard genome sequencing and annotation.</title>
        <authorList>
            <consortium name="The Broad Institute Genomics Platform"/>
            <consortium name="The Broad Institute Genome Sequencing Center for Infectious Disease"/>
            <person name="Wu L."/>
            <person name="Ma J."/>
        </authorList>
    </citation>
    <scope>NUCLEOTIDE SEQUENCE [LARGE SCALE GENOMIC DNA]</scope>
    <source>
        <strain evidence="4">JCM 17810</strain>
    </source>
</reference>
<dbReference type="SUPFAM" id="SSF51735">
    <property type="entry name" value="NAD(P)-binding Rossmann-fold domains"/>
    <property type="match status" value="1"/>
</dbReference>
<gene>
    <name evidence="3" type="ORF">GCM10023169_28540</name>
</gene>
<name>A0ABP8LFL6_9MICO</name>
<dbReference type="Gene3D" id="3.40.50.720">
    <property type="entry name" value="NAD(P)-binding Rossmann-like Domain"/>
    <property type="match status" value="1"/>
</dbReference>
<organism evidence="3 4">
    <name type="scientific">Georgenia halophila</name>
    <dbReference type="NCBI Taxonomy" id="620889"/>
    <lineage>
        <taxon>Bacteria</taxon>
        <taxon>Bacillati</taxon>
        <taxon>Actinomycetota</taxon>
        <taxon>Actinomycetes</taxon>
        <taxon>Micrococcales</taxon>
        <taxon>Bogoriellaceae</taxon>
        <taxon>Georgenia</taxon>
    </lineage>
</organism>
<dbReference type="PANTHER" id="PTHR48106:SF8">
    <property type="entry name" value="OS02G0805600 PROTEIN"/>
    <property type="match status" value="1"/>
</dbReference>
<accession>A0ABP8LFL6</accession>
<dbReference type="InterPro" id="IPR036291">
    <property type="entry name" value="NAD(P)-bd_dom_sf"/>
</dbReference>